<evidence type="ECO:0000256" key="1">
    <source>
        <dbReference type="PROSITE-ProRule" id="PRU01076"/>
    </source>
</evidence>
<dbReference type="GeneID" id="83058246"/>
<dbReference type="SUPFAM" id="SSF89447">
    <property type="entry name" value="AbrB/MazE/MraZ-like"/>
    <property type="match status" value="1"/>
</dbReference>
<dbReference type="PANTHER" id="PTHR40516:SF1">
    <property type="entry name" value="ANTITOXIN CHPS-RELATED"/>
    <property type="match status" value="1"/>
</dbReference>
<dbReference type="RefSeq" id="WP_066745693.1">
    <property type="nucleotide sequence ID" value="NZ_CALCLR010000030.1"/>
</dbReference>
<dbReference type="InterPro" id="IPR007159">
    <property type="entry name" value="SpoVT-AbrB_dom"/>
</dbReference>
<name>A0A1B2I624_9BACT</name>
<evidence type="ECO:0000313" key="3">
    <source>
        <dbReference type="EMBL" id="ANZ45425.1"/>
    </source>
</evidence>
<gene>
    <name evidence="3" type="ORF">BED41_10330</name>
</gene>
<dbReference type="PROSITE" id="PS51740">
    <property type="entry name" value="SPOVT_ABRB"/>
    <property type="match status" value="1"/>
</dbReference>
<proteinExistence type="predicted"/>
<dbReference type="Pfam" id="PF04014">
    <property type="entry name" value="MazE_antitoxin"/>
    <property type="match status" value="1"/>
</dbReference>
<dbReference type="Gene3D" id="2.10.260.10">
    <property type="match status" value="1"/>
</dbReference>
<dbReference type="GO" id="GO:0003677">
    <property type="term" value="F:DNA binding"/>
    <property type="evidence" value="ECO:0007669"/>
    <property type="project" value="UniProtKB-UniRule"/>
</dbReference>
<sequence length="87" mass="9739">MQTMIQKWGNSQGIRLPKHILESVGLEIPATGKPVEVEVIAEEGKITIKKPLPSRKRRNIIELLAGYEGDYKASETDWGVPVGKEVW</sequence>
<evidence type="ECO:0000259" key="2">
    <source>
        <dbReference type="PROSITE" id="PS51740"/>
    </source>
</evidence>
<keyword evidence="4" id="KW-1185">Reference proteome</keyword>
<accession>A0A1B2I624</accession>
<dbReference type="InterPro" id="IPR037914">
    <property type="entry name" value="SpoVT-AbrB_sf"/>
</dbReference>
<dbReference type="KEGG" id="cpor:BED41_10330"/>
<dbReference type="Proteomes" id="UP000093044">
    <property type="component" value="Chromosome"/>
</dbReference>
<dbReference type="AlphaFoldDB" id="A0A1B2I624"/>
<protein>
    <recommendedName>
        <fullName evidence="2">SpoVT-AbrB domain-containing protein</fullName>
    </recommendedName>
</protein>
<dbReference type="SMART" id="SM00966">
    <property type="entry name" value="SpoVT_AbrB"/>
    <property type="match status" value="1"/>
</dbReference>
<dbReference type="InterPro" id="IPR039052">
    <property type="entry name" value="Antitox_PemI-like"/>
</dbReference>
<organism evidence="3 4">
    <name type="scientific">Cloacibacillus porcorum</name>
    <dbReference type="NCBI Taxonomy" id="1197717"/>
    <lineage>
        <taxon>Bacteria</taxon>
        <taxon>Thermotogati</taxon>
        <taxon>Synergistota</taxon>
        <taxon>Synergistia</taxon>
        <taxon>Synergistales</taxon>
        <taxon>Synergistaceae</taxon>
        <taxon>Cloacibacillus</taxon>
    </lineage>
</organism>
<feature type="domain" description="SpoVT-AbrB" evidence="2">
    <location>
        <begin position="3"/>
        <end position="53"/>
    </location>
</feature>
<reference evidence="3" key="1">
    <citation type="submission" date="2016-08" db="EMBL/GenBank/DDBJ databases">
        <title>Complete genome of Cloacibacillus porcorum.</title>
        <authorList>
            <person name="Looft T."/>
            <person name="Bayles D.O."/>
            <person name="Alt D.P."/>
        </authorList>
    </citation>
    <scope>NUCLEOTIDE SEQUENCE [LARGE SCALE GENOMIC DNA]</scope>
    <source>
        <strain evidence="3">CL-84</strain>
    </source>
</reference>
<keyword evidence="1" id="KW-0238">DNA-binding</keyword>
<dbReference type="PANTHER" id="PTHR40516">
    <property type="entry name" value="ANTITOXIN CHPS-RELATED"/>
    <property type="match status" value="1"/>
</dbReference>
<dbReference type="EMBL" id="CP016757">
    <property type="protein sequence ID" value="ANZ45425.1"/>
    <property type="molecule type" value="Genomic_DNA"/>
</dbReference>
<dbReference type="STRING" id="1197717.BED41_10330"/>
<dbReference type="GO" id="GO:0097351">
    <property type="term" value="F:toxin sequestering activity"/>
    <property type="evidence" value="ECO:0007669"/>
    <property type="project" value="InterPro"/>
</dbReference>
<evidence type="ECO:0000313" key="4">
    <source>
        <dbReference type="Proteomes" id="UP000093044"/>
    </source>
</evidence>